<dbReference type="InterPro" id="IPR050793">
    <property type="entry name" value="CMP-NeuNAc_synthase"/>
</dbReference>
<dbReference type="EMBL" id="LR824013">
    <property type="protein sequence ID" value="CAD0199155.1"/>
    <property type="molecule type" value="Genomic_DNA"/>
</dbReference>
<accession>A0A9N8L1J2</accession>
<dbReference type="PANTHER" id="PTHR21485:SF3">
    <property type="entry name" value="N-ACYLNEURAMINATE CYTIDYLYLTRANSFERASE"/>
    <property type="match status" value="1"/>
</dbReference>
<dbReference type="AlphaFoldDB" id="A0A9N8L1J2"/>
<dbReference type="Gene3D" id="3.90.550.10">
    <property type="entry name" value="Spore Coat Polysaccharide Biosynthesis Protein SpsA, Chain A"/>
    <property type="match status" value="1"/>
</dbReference>
<protein>
    <recommendedName>
        <fullName evidence="3">N-acylneuraminate cytidylyltransferase</fullName>
    </recommendedName>
</protein>
<keyword evidence="2" id="KW-1185">Reference proteome</keyword>
<evidence type="ECO:0000313" key="1">
    <source>
        <dbReference type="EMBL" id="CAD0199155.1"/>
    </source>
</evidence>
<evidence type="ECO:0000313" key="2">
    <source>
        <dbReference type="Proteomes" id="UP001154114"/>
    </source>
</evidence>
<dbReference type="OrthoDB" id="10262032at2759"/>
<dbReference type="Pfam" id="PF02348">
    <property type="entry name" value="CTP_transf_3"/>
    <property type="match status" value="1"/>
</dbReference>
<reference evidence="1" key="1">
    <citation type="submission" date="2021-12" db="EMBL/GenBank/DDBJ databases">
        <authorList>
            <person name="King R."/>
        </authorList>
    </citation>
    <scope>NUCLEOTIDE SEQUENCE</scope>
</reference>
<dbReference type="GO" id="GO:0008781">
    <property type="term" value="F:N-acylneuraminate cytidylyltransferase activity"/>
    <property type="evidence" value="ECO:0007669"/>
    <property type="project" value="TreeGrafter"/>
</dbReference>
<dbReference type="SUPFAM" id="SSF53448">
    <property type="entry name" value="Nucleotide-diphospho-sugar transferases"/>
    <property type="match status" value="1"/>
</dbReference>
<sequence>MWFKVLTVTAILYSCSAEIAVLILARGGSKGLRLKNLQKVGGTSLLSRTIYTAKAAGLHDITVSTDHPLIALETVKDNVTEFRRSFATATDWAPSIWGALEFLEERPNVTILVLMQTTSPFTRPDDIRSALEKMNNPAPFDCVFSVTRSNKLRWRRTQDKLYPANFQVGNRVRRQDWDGEFLETGAFYVTRRWLLENGQFQNYNCTVQEVSAIQSLEVDTPEDLHLANSLLNANLVF</sequence>
<dbReference type="CDD" id="cd02513">
    <property type="entry name" value="CMP-NeuAc_Synthase"/>
    <property type="match status" value="1"/>
</dbReference>
<dbReference type="Proteomes" id="UP001154114">
    <property type="component" value="Chromosome 10"/>
</dbReference>
<dbReference type="PROSITE" id="PS51257">
    <property type="entry name" value="PROKAR_LIPOPROTEIN"/>
    <property type="match status" value="1"/>
</dbReference>
<dbReference type="PANTHER" id="PTHR21485">
    <property type="entry name" value="HAD SUPERFAMILY MEMBERS CMAS AND KDSC"/>
    <property type="match status" value="1"/>
</dbReference>
<evidence type="ECO:0008006" key="3">
    <source>
        <dbReference type="Google" id="ProtNLM"/>
    </source>
</evidence>
<dbReference type="InterPro" id="IPR029044">
    <property type="entry name" value="Nucleotide-diphossugar_trans"/>
</dbReference>
<organism evidence="1 2">
    <name type="scientific">Chrysodeixis includens</name>
    <name type="common">Soybean looper</name>
    <name type="synonym">Pseudoplusia includens</name>
    <dbReference type="NCBI Taxonomy" id="689277"/>
    <lineage>
        <taxon>Eukaryota</taxon>
        <taxon>Metazoa</taxon>
        <taxon>Ecdysozoa</taxon>
        <taxon>Arthropoda</taxon>
        <taxon>Hexapoda</taxon>
        <taxon>Insecta</taxon>
        <taxon>Pterygota</taxon>
        <taxon>Neoptera</taxon>
        <taxon>Endopterygota</taxon>
        <taxon>Lepidoptera</taxon>
        <taxon>Glossata</taxon>
        <taxon>Ditrysia</taxon>
        <taxon>Noctuoidea</taxon>
        <taxon>Noctuidae</taxon>
        <taxon>Plusiinae</taxon>
        <taxon>Chrysodeixis</taxon>
    </lineage>
</organism>
<dbReference type="InterPro" id="IPR003329">
    <property type="entry name" value="Cytidylyl_trans"/>
</dbReference>
<proteinExistence type="predicted"/>
<gene>
    <name evidence="1" type="ORF">CINC_LOCUS851</name>
</gene>
<name>A0A9N8L1J2_CHRIL</name>